<dbReference type="Proteomes" id="UP000694892">
    <property type="component" value="Chromosome 2S"/>
</dbReference>
<gene>
    <name evidence="1" type="ORF">XELAEV_18015703mg</name>
</gene>
<reference evidence="2" key="1">
    <citation type="journal article" date="2016" name="Nature">
        <title>Genome evolution in the allotetraploid frog Xenopus laevis.</title>
        <authorList>
            <person name="Session A.M."/>
            <person name="Uno Y."/>
            <person name="Kwon T."/>
            <person name="Chapman J.A."/>
            <person name="Toyoda A."/>
            <person name="Takahashi S."/>
            <person name="Fukui A."/>
            <person name="Hikosaka A."/>
            <person name="Suzuki A."/>
            <person name="Kondo M."/>
            <person name="van Heeringen S.J."/>
            <person name="Quigley I."/>
            <person name="Heinz S."/>
            <person name="Ogino H."/>
            <person name="Ochi H."/>
            <person name="Hellsten U."/>
            <person name="Lyons J.B."/>
            <person name="Simakov O."/>
            <person name="Putnam N."/>
            <person name="Stites J."/>
            <person name="Kuroki Y."/>
            <person name="Tanaka T."/>
            <person name="Michiue T."/>
            <person name="Watanabe M."/>
            <person name="Bogdanovic O."/>
            <person name="Lister R."/>
            <person name="Georgiou G."/>
            <person name="Paranjpe S.S."/>
            <person name="van Kruijsbergen I."/>
            <person name="Shu S."/>
            <person name="Carlson J."/>
            <person name="Kinoshita T."/>
            <person name="Ohta Y."/>
            <person name="Mawaribuchi S."/>
            <person name="Jenkins J."/>
            <person name="Grimwood J."/>
            <person name="Schmutz J."/>
            <person name="Mitros T."/>
            <person name="Mozaffari S.V."/>
            <person name="Suzuki Y."/>
            <person name="Haramoto Y."/>
            <person name="Yamamoto T.S."/>
            <person name="Takagi C."/>
            <person name="Heald R."/>
            <person name="Miller K."/>
            <person name="Haudenschild C."/>
            <person name="Kitzman J."/>
            <person name="Nakayama T."/>
            <person name="Izutsu Y."/>
            <person name="Robert J."/>
            <person name="Fortriede J."/>
            <person name="Burns K."/>
            <person name="Lotay V."/>
            <person name="Karimi K."/>
            <person name="Yasuoka Y."/>
            <person name="Dichmann D.S."/>
            <person name="Flajnik M.F."/>
            <person name="Houston D.W."/>
            <person name="Shendure J."/>
            <person name="DuPasquier L."/>
            <person name="Vize P.D."/>
            <person name="Zorn A.M."/>
            <person name="Ito M."/>
            <person name="Marcotte E.M."/>
            <person name="Wallingford J.B."/>
            <person name="Ito Y."/>
            <person name="Asashima M."/>
            <person name="Ueno N."/>
            <person name="Matsuda Y."/>
            <person name="Veenstra G.J."/>
            <person name="Fujiyama A."/>
            <person name="Harland R.M."/>
            <person name="Taira M."/>
            <person name="Rokhsar D.S."/>
        </authorList>
    </citation>
    <scope>NUCLEOTIDE SEQUENCE [LARGE SCALE GENOMIC DNA]</scope>
    <source>
        <strain evidence="2">J</strain>
    </source>
</reference>
<name>A0A974HWE8_XENLA</name>
<evidence type="ECO:0000313" key="1">
    <source>
        <dbReference type="EMBL" id="OCT92645.1"/>
    </source>
</evidence>
<dbReference type="EMBL" id="CM004469">
    <property type="protein sequence ID" value="OCT92645.1"/>
    <property type="molecule type" value="Genomic_DNA"/>
</dbReference>
<accession>A0A974HWE8</accession>
<proteinExistence type="predicted"/>
<dbReference type="AlphaFoldDB" id="A0A974HWE8"/>
<protein>
    <submittedName>
        <fullName evidence="1">Uncharacterized protein</fullName>
    </submittedName>
</protein>
<organism evidence="1 2">
    <name type="scientific">Xenopus laevis</name>
    <name type="common">African clawed frog</name>
    <dbReference type="NCBI Taxonomy" id="8355"/>
    <lineage>
        <taxon>Eukaryota</taxon>
        <taxon>Metazoa</taxon>
        <taxon>Chordata</taxon>
        <taxon>Craniata</taxon>
        <taxon>Vertebrata</taxon>
        <taxon>Euteleostomi</taxon>
        <taxon>Amphibia</taxon>
        <taxon>Batrachia</taxon>
        <taxon>Anura</taxon>
        <taxon>Pipoidea</taxon>
        <taxon>Pipidae</taxon>
        <taxon>Xenopodinae</taxon>
        <taxon>Xenopus</taxon>
        <taxon>Xenopus</taxon>
    </lineage>
</organism>
<sequence length="80" mass="9061">MHHRRRMLMLQQQVWAWCTVAHSTSSVPQLLILLLQLPHQLLQLLHLQLCIHHQPIIGGRSSAAAAALHLCHGSRCCSFL</sequence>
<evidence type="ECO:0000313" key="2">
    <source>
        <dbReference type="Proteomes" id="UP000694892"/>
    </source>
</evidence>